<evidence type="ECO:0000313" key="3">
    <source>
        <dbReference type="EMBL" id="KAF2278317.1"/>
    </source>
</evidence>
<proteinExistence type="predicted"/>
<evidence type="ECO:0000256" key="1">
    <source>
        <dbReference type="SAM" id="MobiDB-lite"/>
    </source>
</evidence>
<dbReference type="RefSeq" id="XP_033655856.1">
    <property type="nucleotide sequence ID" value="XM_033796305.1"/>
</dbReference>
<dbReference type="InterPro" id="IPR023473">
    <property type="entry name" value="AMMECR1"/>
</dbReference>
<dbReference type="GeneID" id="54549480"/>
<dbReference type="NCBIfam" id="TIGR00296">
    <property type="entry name" value="TIGR00296 family protein"/>
    <property type="match status" value="1"/>
</dbReference>
<reference evidence="3" key="1">
    <citation type="journal article" date="2020" name="Stud. Mycol.">
        <title>101 Dothideomycetes genomes: a test case for predicting lifestyles and emergence of pathogens.</title>
        <authorList>
            <person name="Haridas S."/>
            <person name="Albert R."/>
            <person name="Binder M."/>
            <person name="Bloem J."/>
            <person name="Labutti K."/>
            <person name="Salamov A."/>
            <person name="Andreopoulos B."/>
            <person name="Baker S."/>
            <person name="Barry K."/>
            <person name="Bills G."/>
            <person name="Bluhm B."/>
            <person name="Cannon C."/>
            <person name="Castanera R."/>
            <person name="Culley D."/>
            <person name="Daum C."/>
            <person name="Ezra D."/>
            <person name="Gonzalez J."/>
            <person name="Henrissat B."/>
            <person name="Kuo A."/>
            <person name="Liang C."/>
            <person name="Lipzen A."/>
            <person name="Lutzoni F."/>
            <person name="Magnuson J."/>
            <person name="Mondo S."/>
            <person name="Nolan M."/>
            <person name="Ohm R."/>
            <person name="Pangilinan J."/>
            <person name="Park H.-J."/>
            <person name="Ramirez L."/>
            <person name="Alfaro M."/>
            <person name="Sun H."/>
            <person name="Tritt A."/>
            <person name="Yoshinaga Y."/>
            <person name="Zwiers L.-H."/>
            <person name="Turgeon B."/>
            <person name="Goodwin S."/>
            <person name="Spatafora J."/>
            <person name="Crous P."/>
            <person name="Grigoriev I."/>
        </authorList>
    </citation>
    <scope>NUCLEOTIDE SEQUENCE</scope>
    <source>
        <strain evidence="3">CBS 379.55</strain>
    </source>
</reference>
<dbReference type="Pfam" id="PF01871">
    <property type="entry name" value="AMMECR1"/>
    <property type="match status" value="1"/>
</dbReference>
<protein>
    <submittedName>
        <fullName evidence="3">Ammecr1 family protein</fullName>
    </submittedName>
</protein>
<dbReference type="EMBL" id="ML986488">
    <property type="protein sequence ID" value="KAF2278317.1"/>
    <property type="molecule type" value="Genomic_DNA"/>
</dbReference>
<dbReference type="PANTHER" id="PTHR13016:SF0">
    <property type="entry name" value="AMME SYNDROME CANDIDATE GENE 1 PROTEIN"/>
    <property type="match status" value="1"/>
</dbReference>
<sequence length="294" mass="33149">MATVAHCAFCFEVLTAKLERREPLSLSQVEHLWQRYEAGEDDYDDDDDPSEPLPSDMTPPAAVPPNALLDPSYRPAAISRLMANTSSSASSSSVQSTISTPSRVSEASSATTASSKSSNSDDEPALEEEYPLFVTYNTLHKVGRRWDKRLRGCIGTFEPQELESGLRSYALTSAFDDRRFPSIRPSELPSLECSVTLLTDFEPVLDPFDWTIGVHGLRISFVHDNHCYGATYLPDVAKEQGWTKEETLVSLMRKAGWDGPTREWREVELKVVRYKGVKERLGYAEWVDWRAWME</sequence>
<feature type="compositionally biased region" description="Acidic residues" evidence="1">
    <location>
        <begin position="40"/>
        <end position="50"/>
    </location>
</feature>
<feature type="domain" description="AMMECR1" evidence="2">
    <location>
        <begin position="85"/>
        <end position="290"/>
    </location>
</feature>
<dbReference type="Proteomes" id="UP000800097">
    <property type="component" value="Unassembled WGS sequence"/>
</dbReference>
<keyword evidence="4" id="KW-1185">Reference proteome</keyword>
<dbReference type="PROSITE" id="PS51112">
    <property type="entry name" value="AMMECR1"/>
    <property type="match status" value="1"/>
</dbReference>
<organism evidence="3 4">
    <name type="scientific">Westerdykella ornata</name>
    <dbReference type="NCBI Taxonomy" id="318751"/>
    <lineage>
        <taxon>Eukaryota</taxon>
        <taxon>Fungi</taxon>
        <taxon>Dikarya</taxon>
        <taxon>Ascomycota</taxon>
        <taxon>Pezizomycotina</taxon>
        <taxon>Dothideomycetes</taxon>
        <taxon>Pleosporomycetidae</taxon>
        <taxon>Pleosporales</taxon>
        <taxon>Sporormiaceae</taxon>
        <taxon>Westerdykella</taxon>
    </lineage>
</organism>
<dbReference type="Gene3D" id="3.30.700.20">
    <property type="entry name" value="Hypothetical protein ph0010, domain 1"/>
    <property type="match status" value="1"/>
</dbReference>
<evidence type="ECO:0000259" key="2">
    <source>
        <dbReference type="PROSITE" id="PS51112"/>
    </source>
</evidence>
<feature type="non-terminal residue" evidence="3">
    <location>
        <position position="294"/>
    </location>
</feature>
<dbReference type="AlphaFoldDB" id="A0A6A6JPK5"/>
<dbReference type="SUPFAM" id="SSF143447">
    <property type="entry name" value="AMMECR1-like"/>
    <property type="match status" value="1"/>
</dbReference>
<dbReference type="OrthoDB" id="24630at2759"/>
<feature type="region of interest" description="Disordered" evidence="1">
    <location>
        <begin position="40"/>
        <end position="69"/>
    </location>
</feature>
<dbReference type="PANTHER" id="PTHR13016">
    <property type="entry name" value="AMMECR1 HOMOLOG"/>
    <property type="match status" value="1"/>
</dbReference>
<dbReference type="InterPro" id="IPR002733">
    <property type="entry name" value="AMMECR1_domain"/>
</dbReference>
<dbReference type="InterPro" id="IPR036071">
    <property type="entry name" value="AMMECR1_dom_sf"/>
</dbReference>
<feature type="compositionally biased region" description="Low complexity" evidence="1">
    <location>
        <begin position="85"/>
        <end position="118"/>
    </location>
</feature>
<name>A0A6A6JPK5_WESOR</name>
<dbReference type="InterPro" id="IPR027485">
    <property type="entry name" value="AMMECR1_N"/>
</dbReference>
<evidence type="ECO:0000313" key="4">
    <source>
        <dbReference type="Proteomes" id="UP000800097"/>
    </source>
</evidence>
<gene>
    <name evidence="3" type="ORF">EI97DRAFT_394596</name>
</gene>
<feature type="region of interest" description="Disordered" evidence="1">
    <location>
        <begin position="85"/>
        <end position="125"/>
    </location>
</feature>
<accession>A0A6A6JPK5</accession>